<protein>
    <submittedName>
        <fullName evidence="1">Uncharacterized protein</fullName>
    </submittedName>
</protein>
<accession>A0ABV8LJ79</accession>
<dbReference type="Proteomes" id="UP001595816">
    <property type="component" value="Unassembled WGS sequence"/>
</dbReference>
<organism evidence="1 2">
    <name type="scientific">Hamadaea flava</name>
    <dbReference type="NCBI Taxonomy" id="1742688"/>
    <lineage>
        <taxon>Bacteria</taxon>
        <taxon>Bacillati</taxon>
        <taxon>Actinomycetota</taxon>
        <taxon>Actinomycetes</taxon>
        <taxon>Micromonosporales</taxon>
        <taxon>Micromonosporaceae</taxon>
        <taxon>Hamadaea</taxon>
    </lineage>
</organism>
<gene>
    <name evidence="1" type="ORF">ACFOZ4_07120</name>
</gene>
<dbReference type="RefSeq" id="WP_253758019.1">
    <property type="nucleotide sequence ID" value="NZ_JAMZDZ010000001.1"/>
</dbReference>
<reference evidence="2" key="1">
    <citation type="journal article" date="2019" name="Int. J. Syst. Evol. Microbiol.">
        <title>The Global Catalogue of Microorganisms (GCM) 10K type strain sequencing project: providing services to taxonomists for standard genome sequencing and annotation.</title>
        <authorList>
            <consortium name="The Broad Institute Genomics Platform"/>
            <consortium name="The Broad Institute Genome Sequencing Center for Infectious Disease"/>
            <person name="Wu L."/>
            <person name="Ma J."/>
        </authorList>
    </citation>
    <scope>NUCLEOTIDE SEQUENCE [LARGE SCALE GENOMIC DNA]</scope>
    <source>
        <strain evidence="2">CGMCC 4.7289</strain>
    </source>
</reference>
<evidence type="ECO:0000313" key="2">
    <source>
        <dbReference type="Proteomes" id="UP001595816"/>
    </source>
</evidence>
<keyword evidence="2" id="KW-1185">Reference proteome</keyword>
<evidence type="ECO:0000313" key="1">
    <source>
        <dbReference type="EMBL" id="MFC4130370.1"/>
    </source>
</evidence>
<proteinExistence type="predicted"/>
<comment type="caution">
    <text evidence="1">The sequence shown here is derived from an EMBL/GenBank/DDBJ whole genome shotgun (WGS) entry which is preliminary data.</text>
</comment>
<sequence length="212" mass="22370">MIIPRETVKRLYGVGADLSRLRVEPDSIDRLGTLVTAAATLTTRVSVAELDEAYAALLESPDSADEADRVVAATERELAGLWAGTAGGTAGVDLTGARARLARIRAAALAATEALERLDRQVAEVDGVIRQGGKHLVDAHKQLPAVAAAAGQFGDQMQFEAIFEQTRTSAVTGAGLVYQAYLRFDKVCAEARNTLERIGREVGNPDAVSASP</sequence>
<dbReference type="EMBL" id="JBHSAY010000005">
    <property type="protein sequence ID" value="MFC4130370.1"/>
    <property type="molecule type" value="Genomic_DNA"/>
</dbReference>
<name>A0ABV8LJ79_9ACTN</name>